<evidence type="ECO:0000259" key="1">
    <source>
        <dbReference type="PROSITE" id="PS50995"/>
    </source>
</evidence>
<evidence type="ECO:0000313" key="2">
    <source>
        <dbReference type="EMBL" id="GAA0617652.1"/>
    </source>
</evidence>
<name>A0ABN1GSD8_9CAUL</name>
<feature type="domain" description="HTH marR-type" evidence="1">
    <location>
        <begin position="5"/>
        <end position="135"/>
    </location>
</feature>
<dbReference type="InterPro" id="IPR036388">
    <property type="entry name" value="WH-like_DNA-bd_sf"/>
</dbReference>
<dbReference type="PANTHER" id="PTHR33164:SF105">
    <property type="entry name" value="TRANSCRIPTIONAL REPRESSOR PROTEIN-RELATED"/>
    <property type="match status" value="1"/>
</dbReference>
<accession>A0ABN1GSD8</accession>
<dbReference type="SUPFAM" id="SSF46785">
    <property type="entry name" value="Winged helix' DNA-binding domain"/>
    <property type="match status" value="1"/>
</dbReference>
<dbReference type="RefSeq" id="WP_343791530.1">
    <property type="nucleotide sequence ID" value="NZ_BAAAGA010000002.1"/>
</dbReference>
<dbReference type="InterPro" id="IPR000835">
    <property type="entry name" value="HTH_MarR-typ"/>
</dbReference>
<sequence length="137" mass="15210">MEDASPCVCGRLRRASRALTRLYDEALEPVGLTVTQFSVMRTLSRHDRPTLAELAEATAHEKSALWRTLQPLARKGWIDAASSEGERGQRLALTPAGREKLNDAMPPWREAQARVSETLGPREAALIELLKEVEAHV</sequence>
<protein>
    <submittedName>
        <fullName evidence="2">MarR family winged helix-turn-helix transcriptional regulator</fullName>
    </submittedName>
</protein>
<dbReference type="Gene3D" id="1.10.10.10">
    <property type="entry name" value="Winged helix-like DNA-binding domain superfamily/Winged helix DNA-binding domain"/>
    <property type="match status" value="1"/>
</dbReference>
<reference evidence="2 3" key="1">
    <citation type="journal article" date="2019" name="Int. J. Syst. Evol. Microbiol.">
        <title>The Global Catalogue of Microorganisms (GCM) 10K type strain sequencing project: providing services to taxonomists for standard genome sequencing and annotation.</title>
        <authorList>
            <consortium name="The Broad Institute Genomics Platform"/>
            <consortium name="The Broad Institute Genome Sequencing Center for Infectious Disease"/>
            <person name="Wu L."/>
            <person name="Ma J."/>
        </authorList>
    </citation>
    <scope>NUCLEOTIDE SEQUENCE [LARGE SCALE GENOMIC DNA]</scope>
    <source>
        <strain evidence="2 3">JCM 12928</strain>
    </source>
</reference>
<dbReference type="EMBL" id="BAAAGA010000002">
    <property type="protein sequence ID" value="GAA0617652.1"/>
    <property type="molecule type" value="Genomic_DNA"/>
</dbReference>
<dbReference type="InterPro" id="IPR039422">
    <property type="entry name" value="MarR/SlyA-like"/>
</dbReference>
<gene>
    <name evidence="2" type="ORF">GCM10009422_11120</name>
</gene>
<dbReference type="PROSITE" id="PS50995">
    <property type="entry name" value="HTH_MARR_2"/>
    <property type="match status" value="1"/>
</dbReference>
<comment type="caution">
    <text evidence="2">The sequence shown here is derived from an EMBL/GenBank/DDBJ whole genome shotgun (WGS) entry which is preliminary data.</text>
</comment>
<dbReference type="PANTHER" id="PTHR33164">
    <property type="entry name" value="TRANSCRIPTIONAL REGULATOR, MARR FAMILY"/>
    <property type="match status" value="1"/>
</dbReference>
<evidence type="ECO:0000313" key="3">
    <source>
        <dbReference type="Proteomes" id="UP001501352"/>
    </source>
</evidence>
<keyword evidence="3" id="KW-1185">Reference proteome</keyword>
<dbReference type="Proteomes" id="UP001501352">
    <property type="component" value="Unassembled WGS sequence"/>
</dbReference>
<proteinExistence type="predicted"/>
<dbReference type="Pfam" id="PF12802">
    <property type="entry name" value="MarR_2"/>
    <property type="match status" value="1"/>
</dbReference>
<dbReference type="InterPro" id="IPR036390">
    <property type="entry name" value="WH_DNA-bd_sf"/>
</dbReference>
<dbReference type="SMART" id="SM00347">
    <property type="entry name" value="HTH_MARR"/>
    <property type="match status" value="1"/>
</dbReference>
<organism evidence="2 3">
    <name type="scientific">Brevundimonas kwangchunensis</name>
    <dbReference type="NCBI Taxonomy" id="322163"/>
    <lineage>
        <taxon>Bacteria</taxon>
        <taxon>Pseudomonadati</taxon>
        <taxon>Pseudomonadota</taxon>
        <taxon>Alphaproteobacteria</taxon>
        <taxon>Caulobacterales</taxon>
        <taxon>Caulobacteraceae</taxon>
        <taxon>Brevundimonas</taxon>
    </lineage>
</organism>